<protein>
    <recommendedName>
        <fullName evidence="8">BSD domain-containing protein</fullName>
    </recommendedName>
</protein>
<dbReference type="HOGENOM" id="CLU_028711_0_0_1"/>
<keyword evidence="3" id="KW-0677">Repeat</keyword>
<dbReference type="GeneID" id="7444733"/>
<dbReference type="OMA" id="AHEHASW"/>
<feature type="region of interest" description="Disordered" evidence="7">
    <location>
        <begin position="331"/>
        <end position="369"/>
    </location>
</feature>
<feature type="region of interest" description="Disordered" evidence="7">
    <location>
        <begin position="113"/>
        <end position="158"/>
    </location>
</feature>
<dbReference type="KEGG" id="tps:THAPSDRAFT_21705"/>
<dbReference type="GO" id="GO:0006366">
    <property type="term" value="P:transcription by RNA polymerase II"/>
    <property type="evidence" value="ECO:0000318"/>
    <property type="project" value="GO_Central"/>
</dbReference>
<evidence type="ECO:0000256" key="5">
    <source>
        <dbReference type="ARBA" id="ARBA00023163"/>
    </source>
</evidence>
<dbReference type="AlphaFoldDB" id="B8BXI5"/>
<proteinExistence type="inferred from homology"/>
<evidence type="ECO:0000259" key="8">
    <source>
        <dbReference type="PROSITE" id="PS50858"/>
    </source>
</evidence>
<comment type="similarity">
    <text evidence="2">Belongs to the TFB1 family.</text>
</comment>
<dbReference type="GO" id="GO:0005675">
    <property type="term" value="C:transcription factor TFIIH holo complex"/>
    <property type="evidence" value="ECO:0000318"/>
    <property type="project" value="GO_Central"/>
</dbReference>
<evidence type="ECO:0000256" key="2">
    <source>
        <dbReference type="ARBA" id="ARBA00009448"/>
    </source>
</evidence>
<feature type="compositionally biased region" description="Basic and acidic residues" evidence="7">
    <location>
        <begin position="136"/>
        <end position="145"/>
    </location>
</feature>
<dbReference type="InterPro" id="IPR035925">
    <property type="entry name" value="BSD_dom_sf"/>
</dbReference>
<dbReference type="GO" id="GO:0006281">
    <property type="term" value="P:DNA repair"/>
    <property type="evidence" value="ECO:0000318"/>
    <property type="project" value="GO_Central"/>
</dbReference>
<sequence length="745" mass="81097">MASNTITSSKEATFHGVIYRKTRGTLTLTERGLLFKPEGNTAADASSSSSTSVVLPWTQIEKHQVSPASHAKHLLKVIASSSSPTNTSTSYTFAFLTRNGLESARRDITIRLAKYNPHKKASDNSTSPSTNKKRSHNEISNDVKSLKRQSSPPSSHFVDLDPVALIATRSSLLASDPALRAQHRLLVLDNGTLSEEDFWETHSRLIADEYAKMSGKTNRGMSSDIKSSLDLGIASGGFGGKKKNKAEGGGSGDGSGSGRRGGGIVHLGVEEMRQIFLMYPSVHKAYEEKVPLELSEEQFWRKYLESEYFHRDRGRIGAHIGRVNERERLDKERFGKRGSLQGDEDGEKGKGEKKNEGAEDGMGEDEAKSRLAAAGTDDIFSRYERSNALGEGGSRQVRPLGTHIAVGQFDLASTAETERGERFLEGNDLHPPPEGNSQGARVIDKYNRHWAIVLHPNDSTAGVDLAKVAAASATDITDDDEDAKVNGGCDREMYRLVGFANASENDADHSRGVGDESEDFTELTLRNVGAYTGKFSADGKVDGGVPANEAEISLKYAKYLAATMRATTEPLLKDANTGKTKGFCFAPTLVHALPEPKIGRGLLEALTKKMAADSQTDADVQRLADTLPVEFRTKLASYFRRSSELLRHFFSLRSVFNDNSDGNGGIGVSDSQKSRLTSIVTGMEKVHGEMYDLTRNLPLVESKMFKPIMDQLDYAFKLHREDSSKGGGGGFVTVAKGGFVPVKQF</sequence>
<dbReference type="InParanoid" id="B8BXI5"/>
<evidence type="ECO:0000313" key="9">
    <source>
        <dbReference type="EMBL" id="EED94215.1"/>
    </source>
</evidence>
<keyword evidence="6" id="KW-0539">Nucleus</keyword>
<evidence type="ECO:0000256" key="7">
    <source>
        <dbReference type="SAM" id="MobiDB-lite"/>
    </source>
</evidence>
<reference evidence="9 10" key="1">
    <citation type="journal article" date="2004" name="Science">
        <title>The genome of the diatom Thalassiosira pseudonana: ecology, evolution, and metabolism.</title>
        <authorList>
            <person name="Armbrust E.V."/>
            <person name="Berges J.A."/>
            <person name="Bowler C."/>
            <person name="Green B.R."/>
            <person name="Martinez D."/>
            <person name="Putnam N.H."/>
            <person name="Zhou S."/>
            <person name="Allen A.E."/>
            <person name="Apt K.E."/>
            <person name="Bechner M."/>
            <person name="Brzezinski M.A."/>
            <person name="Chaal B.K."/>
            <person name="Chiovitti A."/>
            <person name="Davis A.K."/>
            <person name="Demarest M.S."/>
            <person name="Detter J.C."/>
            <person name="Glavina T."/>
            <person name="Goodstein D."/>
            <person name="Hadi M.Z."/>
            <person name="Hellsten U."/>
            <person name="Hildebrand M."/>
            <person name="Jenkins B.D."/>
            <person name="Jurka J."/>
            <person name="Kapitonov V.V."/>
            <person name="Kroger N."/>
            <person name="Lau W.W."/>
            <person name="Lane T.W."/>
            <person name="Larimer F.W."/>
            <person name="Lippmeier J.C."/>
            <person name="Lucas S."/>
            <person name="Medina M."/>
            <person name="Montsant A."/>
            <person name="Obornik M."/>
            <person name="Parker M.S."/>
            <person name="Palenik B."/>
            <person name="Pazour G.J."/>
            <person name="Richardson P.M."/>
            <person name="Rynearson T.A."/>
            <person name="Saito M.A."/>
            <person name="Schwartz D.C."/>
            <person name="Thamatrakoln K."/>
            <person name="Valentin K."/>
            <person name="Vardi A."/>
            <person name="Wilkerson F.P."/>
            <person name="Rokhsar D.S."/>
        </authorList>
    </citation>
    <scope>NUCLEOTIDE SEQUENCE [LARGE SCALE GENOMIC DNA]</scope>
    <source>
        <strain evidence="9 10">CCMP1335</strain>
    </source>
</reference>
<gene>
    <name evidence="9" type="ORF">THAPSDRAFT_21705</name>
</gene>
<dbReference type="GO" id="GO:0000439">
    <property type="term" value="C:transcription factor TFIIH core complex"/>
    <property type="evidence" value="ECO:0000318"/>
    <property type="project" value="GO_Central"/>
</dbReference>
<dbReference type="SUPFAM" id="SSF140383">
    <property type="entry name" value="BSD domain-like"/>
    <property type="match status" value="1"/>
</dbReference>
<evidence type="ECO:0000256" key="6">
    <source>
        <dbReference type="ARBA" id="ARBA00023242"/>
    </source>
</evidence>
<evidence type="ECO:0000313" key="10">
    <source>
        <dbReference type="Proteomes" id="UP000001449"/>
    </source>
</evidence>
<dbReference type="EMBL" id="CM000640">
    <property type="protein sequence ID" value="EED94215.1"/>
    <property type="molecule type" value="Genomic_DNA"/>
</dbReference>
<dbReference type="GO" id="GO:0006360">
    <property type="term" value="P:transcription by RNA polymerase I"/>
    <property type="evidence" value="ECO:0000318"/>
    <property type="project" value="GO_Central"/>
</dbReference>
<accession>B8BXI5</accession>
<keyword evidence="4" id="KW-0805">Transcription regulation</keyword>
<feature type="domain" description="BSD" evidence="8">
    <location>
        <begin position="270"/>
        <end position="311"/>
    </location>
</feature>
<name>B8BXI5_THAPS</name>
<feature type="compositionally biased region" description="Gly residues" evidence="7">
    <location>
        <begin position="247"/>
        <end position="263"/>
    </location>
</feature>
<dbReference type="SMART" id="SM00751">
    <property type="entry name" value="BSD"/>
    <property type="match status" value="1"/>
</dbReference>
<feature type="region of interest" description="Disordered" evidence="7">
    <location>
        <begin position="240"/>
        <end position="263"/>
    </location>
</feature>
<dbReference type="Pfam" id="PF08567">
    <property type="entry name" value="PH_TFIIH"/>
    <property type="match status" value="1"/>
</dbReference>
<comment type="subcellular location">
    <subcellularLocation>
        <location evidence="1">Nucleus</location>
    </subcellularLocation>
</comment>
<dbReference type="InterPro" id="IPR013876">
    <property type="entry name" value="TFIIH_BTF_p62_N"/>
</dbReference>
<dbReference type="Pfam" id="PF03909">
    <property type="entry name" value="BSD"/>
    <property type="match status" value="1"/>
</dbReference>
<dbReference type="STRING" id="35128.B8BXI5"/>
<evidence type="ECO:0000256" key="1">
    <source>
        <dbReference type="ARBA" id="ARBA00004123"/>
    </source>
</evidence>
<evidence type="ECO:0000256" key="3">
    <source>
        <dbReference type="ARBA" id="ARBA00022737"/>
    </source>
</evidence>
<dbReference type="InterPro" id="IPR011993">
    <property type="entry name" value="PH-like_dom_sf"/>
</dbReference>
<evidence type="ECO:0000256" key="4">
    <source>
        <dbReference type="ARBA" id="ARBA00023015"/>
    </source>
</evidence>
<organism evidence="9 10">
    <name type="scientific">Thalassiosira pseudonana</name>
    <name type="common">Marine diatom</name>
    <name type="synonym">Cyclotella nana</name>
    <dbReference type="NCBI Taxonomy" id="35128"/>
    <lineage>
        <taxon>Eukaryota</taxon>
        <taxon>Sar</taxon>
        <taxon>Stramenopiles</taxon>
        <taxon>Ochrophyta</taxon>
        <taxon>Bacillariophyta</taxon>
        <taxon>Coscinodiscophyceae</taxon>
        <taxon>Thalassiosirophycidae</taxon>
        <taxon>Thalassiosirales</taxon>
        <taxon>Thalassiosiraceae</taxon>
        <taxon>Thalassiosira</taxon>
    </lineage>
</organism>
<dbReference type="PANTHER" id="PTHR12856">
    <property type="entry name" value="TRANSCRIPTION INITIATION FACTOR IIH-RELATED"/>
    <property type="match status" value="1"/>
</dbReference>
<dbReference type="Proteomes" id="UP000001449">
    <property type="component" value="Chromosome 3"/>
</dbReference>
<dbReference type="PROSITE" id="PS50858">
    <property type="entry name" value="BSD"/>
    <property type="match status" value="1"/>
</dbReference>
<dbReference type="eggNOG" id="KOG2074">
    <property type="taxonomic scope" value="Eukaryota"/>
</dbReference>
<dbReference type="Gene3D" id="2.30.29.30">
    <property type="entry name" value="Pleckstrin-homology domain (PH domain)/Phosphotyrosine-binding domain (PTB)"/>
    <property type="match status" value="1"/>
</dbReference>
<dbReference type="PaxDb" id="35128-Thaps21705"/>
<dbReference type="RefSeq" id="XP_002288779.1">
    <property type="nucleotide sequence ID" value="XM_002288743.1"/>
</dbReference>
<dbReference type="SUPFAM" id="SSF50729">
    <property type="entry name" value="PH domain-like"/>
    <property type="match status" value="1"/>
</dbReference>
<dbReference type="InterPro" id="IPR005607">
    <property type="entry name" value="BSD_dom"/>
</dbReference>
<keyword evidence="10" id="KW-1185">Reference proteome</keyword>
<dbReference type="InterPro" id="IPR027079">
    <property type="entry name" value="Tfb1/GTF2H1"/>
</dbReference>
<reference evidence="9 10" key="2">
    <citation type="journal article" date="2008" name="Nature">
        <title>The Phaeodactylum genome reveals the evolutionary history of diatom genomes.</title>
        <authorList>
            <person name="Bowler C."/>
            <person name="Allen A.E."/>
            <person name="Badger J.H."/>
            <person name="Grimwood J."/>
            <person name="Jabbari K."/>
            <person name="Kuo A."/>
            <person name="Maheswari U."/>
            <person name="Martens C."/>
            <person name="Maumus F."/>
            <person name="Otillar R.P."/>
            <person name="Rayko E."/>
            <person name="Salamov A."/>
            <person name="Vandepoele K."/>
            <person name="Beszteri B."/>
            <person name="Gruber A."/>
            <person name="Heijde M."/>
            <person name="Katinka M."/>
            <person name="Mock T."/>
            <person name="Valentin K."/>
            <person name="Verret F."/>
            <person name="Berges J.A."/>
            <person name="Brownlee C."/>
            <person name="Cadoret J.P."/>
            <person name="Chiovitti A."/>
            <person name="Choi C.J."/>
            <person name="Coesel S."/>
            <person name="De Martino A."/>
            <person name="Detter J.C."/>
            <person name="Durkin C."/>
            <person name="Falciatore A."/>
            <person name="Fournet J."/>
            <person name="Haruta M."/>
            <person name="Huysman M.J."/>
            <person name="Jenkins B.D."/>
            <person name="Jiroutova K."/>
            <person name="Jorgensen R.E."/>
            <person name="Joubert Y."/>
            <person name="Kaplan A."/>
            <person name="Kroger N."/>
            <person name="Kroth P.G."/>
            <person name="La Roche J."/>
            <person name="Lindquist E."/>
            <person name="Lommer M."/>
            <person name="Martin-Jezequel V."/>
            <person name="Lopez P.J."/>
            <person name="Lucas S."/>
            <person name="Mangogna M."/>
            <person name="McGinnis K."/>
            <person name="Medlin L.K."/>
            <person name="Montsant A."/>
            <person name="Oudot-Le Secq M.P."/>
            <person name="Napoli C."/>
            <person name="Obornik M."/>
            <person name="Parker M.S."/>
            <person name="Petit J.L."/>
            <person name="Porcel B.M."/>
            <person name="Poulsen N."/>
            <person name="Robison M."/>
            <person name="Rychlewski L."/>
            <person name="Rynearson T.A."/>
            <person name="Schmutz J."/>
            <person name="Shapiro H."/>
            <person name="Siaut M."/>
            <person name="Stanley M."/>
            <person name="Sussman M.R."/>
            <person name="Taylor A.R."/>
            <person name="Vardi A."/>
            <person name="von Dassow P."/>
            <person name="Vyverman W."/>
            <person name="Willis A."/>
            <person name="Wyrwicz L.S."/>
            <person name="Rokhsar D.S."/>
            <person name="Weissenbach J."/>
            <person name="Armbrust E.V."/>
            <person name="Green B.R."/>
            <person name="Van de Peer Y."/>
            <person name="Grigoriev I.V."/>
        </authorList>
    </citation>
    <scope>NUCLEOTIDE SEQUENCE [LARGE SCALE GENOMIC DNA]</scope>
    <source>
        <strain evidence="9 10">CCMP1335</strain>
    </source>
</reference>
<keyword evidence="5" id="KW-0804">Transcription</keyword>
<feature type="compositionally biased region" description="Basic and acidic residues" evidence="7">
    <location>
        <begin position="347"/>
        <end position="357"/>
    </location>
</feature>
<dbReference type="GO" id="GO:0006289">
    <property type="term" value="P:nucleotide-excision repair"/>
    <property type="evidence" value="ECO:0007669"/>
    <property type="project" value="InterPro"/>
</dbReference>